<feature type="region of interest" description="Disordered" evidence="1">
    <location>
        <begin position="1"/>
        <end position="23"/>
    </location>
</feature>
<evidence type="ECO:0000256" key="2">
    <source>
        <dbReference type="SAM" id="Phobius"/>
    </source>
</evidence>
<evidence type="ECO:0000313" key="4">
    <source>
        <dbReference type="EMBL" id="URI07555.1"/>
    </source>
</evidence>
<dbReference type="EMBL" id="CP097635">
    <property type="protein sequence ID" value="URI07555.1"/>
    <property type="molecule type" value="Genomic_DNA"/>
</dbReference>
<evidence type="ECO:0000259" key="3">
    <source>
        <dbReference type="Pfam" id="PF03703"/>
    </source>
</evidence>
<dbReference type="InterPro" id="IPR054839">
    <property type="entry name" value="puhB_PGC"/>
</dbReference>
<dbReference type="Proteomes" id="UP001056201">
    <property type="component" value="Chromosome 1"/>
</dbReference>
<evidence type="ECO:0000256" key="1">
    <source>
        <dbReference type="SAM" id="MobiDB-lite"/>
    </source>
</evidence>
<keyword evidence="5" id="KW-1185">Reference proteome</keyword>
<keyword evidence="2" id="KW-0472">Membrane</keyword>
<feature type="transmembrane region" description="Helical" evidence="2">
    <location>
        <begin position="102"/>
        <end position="120"/>
    </location>
</feature>
<reference evidence="4" key="1">
    <citation type="submission" date="2022-05" db="EMBL/GenBank/DDBJ databases">
        <title>An RpoN-dependent PEP-CTERM gene is involved in floc formation of an Aquincola tertiaricarbonis strain.</title>
        <authorList>
            <person name="Qiu D."/>
            <person name="Xia M."/>
        </authorList>
    </citation>
    <scope>NUCLEOTIDE SEQUENCE</scope>
    <source>
        <strain evidence="4">RN12</strain>
    </source>
</reference>
<name>A0ABY4S4D8_AQUTE</name>
<keyword evidence="2" id="KW-1133">Transmembrane helix</keyword>
<dbReference type="RefSeq" id="WP_250195789.1">
    <property type="nucleotide sequence ID" value="NZ_CP097635.1"/>
</dbReference>
<sequence length="219" mass="23709">MTTLRAAPRAAHREALAPPPARTLVPVPEHEFEAAPGLPEPLPADETLLWQGQPHWPTLARDAFHLRAIALYFCVLLAWRTAELAASGLAPLPLLAQMAGPLLLAAAGLGTVALLAWLSARTTCYTITSRRVVMRVGIVLTVTFNLPHRCIAGAALHRGRAGRGSIALQLAGPDRIAWLQLWPHVRPWQLRRAQPLLRALPQVDEVAALLVAAQRDAVV</sequence>
<evidence type="ECO:0000313" key="5">
    <source>
        <dbReference type="Proteomes" id="UP001056201"/>
    </source>
</evidence>
<organism evidence="4 5">
    <name type="scientific">Aquincola tertiaricarbonis</name>
    <dbReference type="NCBI Taxonomy" id="391953"/>
    <lineage>
        <taxon>Bacteria</taxon>
        <taxon>Pseudomonadati</taxon>
        <taxon>Pseudomonadota</taxon>
        <taxon>Betaproteobacteria</taxon>
        <taxon>Burkholderiales</taxon>
        <taxon>Sphaerotilaceae</taxon>
        <taxon>Aquincola</taxon>
    </lineage>
</organism>
<gene>
    <name evidence="4" type="ORF">MW290_02720</name>
</gene>
<feature type="domain" description="YdbS-like PH" evidence="3">
    <location>
        <begin position="121"/>
        <end position="183"/>
    </location>
</feature>
<dbReference type="InterPro" id="IPR005182">
    <property type="entry name" value="YdbS-like_PH"/>
</dbReference>
<protein>
    <submittedName>
        <fullName evidence="4">PH domain-containing protein</fullName>
    </submittedName>
</protein>
<feature type="transmembrane region" description="Helical" evidence="2">
    <location>
        <begin position="64"/>
        <end position="82"/>
    </location>
</feature>
<dbReference type="Pfam" id="PF03703">
    <property type="entry name" value="bPH_2"/>
    <property type="match status" value="1"/>
</dbReference>
<keyword evidence="2" id="KW-0812">Transmembrane</keyword>
<proteinExistence type="predicted"/>
<dbReference type="NCBIfam" id="NF040894">
    <property type="entry name" value="puhB_PGC"/>
    <property type="match status" value="1"/>
</dbReference>
<accession>A0ABY4S4D8</accession>